<name>A0A553PT46_TIGCA</name>
<comment type="caution">
    <text evidence="15">The sequence shown here is derived from an EMBL/GenBank/DDBJ whole genome shotgun (WGS) entry which is preliminary data.</text>
</comment>
<dbReference type="AlphaFoldDB" id="A0A553PT46"/>
<evidence type="ECO:0000256" key="1">
    <source>
        <dbReference type="ARBA" id="ARBA00004606"/>
    </source>
</evidence>
<dbReference type="Gene3D" id="3.90.550.10">
    <property type="entry name" value="Spore Coat Polysaccharide Biosynthesis Protein SpsA, Chain A"/>
    <property type="match status" value="1"/>
</dbReference>
<dbReference type="GO" id="GO:0016020">
    <property type="term" value="C:membrane"/>
    <property type="evidence" value="ECO:0007669"/>
    <property type="project" value="UniProtKB-SubCell"/>
</dbReference>
<keyword evidence="16" id="KW-1185">Reference proteome</keyword>
<evidence type="ECO:0000256" key="2">
    <source>
        <dbReference type="ARBA" id="ARBA00006351"/>
    </source>
</evidence>
<dbReference type="PANTHER" id="PTHR46012">
    <property type="entry name" value="IP22168P"/>
    <property type="match status" value="1"/>
</dbReference>
<keyword evidence="4" id="KW-0808">Transferase</keyword>
<evidence type="ECO:0000256" key="10">
    <source>
        <dbReference type="ARBA" id="ARBA00037301"/>
    </source>
</evidence>
<evidence type="ECO:0000256" key="13">
    <source>
        <dbReference type="SAM" id="MobiDB-lite"/>
    </source>
</evidence>
<dbReference type="Proteomes" id="UP000318571">
    <property type="component" value="Chromosome 12"/>
</dbReference>
<evidence type="ECO:0000256" key="3">
    <source>
        <dbReference type="ARBA" id="ARBA00022676"/>
    </source>
</evidence>
<protein>
    <recommendedName>
        <fullName evidence="11">UDP-D-xylose:beta-D-glucoside alpha-1,3-D-xylosyltransferase</fullName>
        <ecNumber evidence="11">2.4.2.42</ecNumber>
    </recommendedName>
</protein>
<proteinExistence type="inferred from homology"/>
<accession>A0A553PT46</accession>
<keyword evidence="7 14" id="KW-1133">Transmembrane helix</keyword>
<comment type="function">
    <text evidence="10">Glycosyltransferase which elongates the O-linked glucose attached to EGF-like repeats in the extracellular domain of Notch proteins by catalyzing the addition of xylose.</text>
</comment>
<dbReference type="Pfam" id="PF01501">
    <property type="entry name" value="Glyco_transf_8"/>
    <property type="match status" value="1"/>
</dbReference>
<evidence type="ECO:0000256" key="14">
    <source>
        <dbReference type="SAM" id="Phobius"/>
    </source>
</evidence>
<keyword evidence="5 14" id="KW-0812">Transmembrane</keyword>
<keyword evidence="8 14" id="KW-0472">Membrane</keyword>
<feature type="transmembrane region" description="Helical" evidence="14">
    <location>
        <begin position="21"/>
        <end position="42"/>
    </location>
</feature>
<dbReference type="GO" id="GO:0016266">
    <property type="term" value="P:protein O-linked glycosylation via N-acetyl-galactosamine"/>
    <property type="evidence" value="ECO:0007669"/>
    <property type="project" value="TreeGrafter"/>
</dbReference>
<dbReference type="InterPro" id="IPR002495">
    <property type="entry name" value="Glyco_trans_8"/>
</dbReference>
<reference evidence="15 16" key="1">
    <citation type="journal article" date="2018" name="Nat. Ecol. Evol.">
        <title>Genomic signatures of mitonuclear coevolution across populations of Tigriopus californicus.</title>
        <authorList>
            <person name="Barreto F.S."/>
            <person name="Watson E.T."/>
            <person name="Lima T.G."/>
            <person name="Willett C.S."/>
            <person name="Edmands S."/>
            <person name="Li W."/>
            <person name="Burton R.S."/>
        </authorList>
    </citation>
    <scope>NUCLEOTIDE SEQUENCE [LARGE SCALE GENOMIC DNA]</scope>
    <source>
        <strain evidence="15 16">San Diego</strain>
    </source>
</reference>
<evidence type="ECO:0000256" key="5">
    <source>
        <dbReference type="ARBA" id="ARBA00022692"/>
    </source>
</evidence>
<gene>
    <name evidence="15" type="ORF">TCAL_02981</name>
</gene>
<dbReference type="InterPro" id="IPR051993">
    <property type="entry name" value="Glycosyltransferase_8"/>
</dbReference>
<evidence type="ECO:0000256" key="4">
    <source>
        <dbReference type="ARBA" id="ARBA00022679"/>
    </source>
</evidence>
<feature type="region of interest" description="Disordered" evidence="13">
    <location>
        <begin position="427"/>
        <end position="452"/>
    </location>
</feature>
<evidence type="ECO:0000256" key="9">
    <source>
        <dbReference type="ARBA" id="ARBA00023180"/>
    </source>
</evidence>
<evidence type="ECO:0000313" key="16">
    <source>
        <dbReference type="Proteomes" id="UP000318571"/>
    </source>
</evidence>
<evidence type="ECO:0000256" key="7">
    <source>
        <dbReference type="ARBA" id="ARBA00022989"/>
    </source>
</evidence>
<evidence type="ECO:0000256" key="6">
    <source>
        <dbReference type="ARBA" id="ARBA00022968"/>
    </source>
</evidence>
<dbReference type="STRING" id="6832.A0A553PT46"/>
<dbReference type="PANTHER" id="PTHR46012:SF2">
    <property type="entry name" value="IP22168P"/>
    <property type="match status" value="1"/>
</dbReference>
<dbReference type="InterPro" id="IPR029044">
    <property type="entry name" value="Nucleotide-diphossugar_trans"/>
</dbReference>
<evidence type="ECO:0000256" key="12">
    <source>
        <dbReference type="ARBA" id="ARBA00049181"/>
    </source>
</evidence>
<evidence type="ECO:0000313" key="15">
    <source>
        <dbReference type="EMBL" id="TRY80853.1"/>
    </source>
</evidence>
<organism evidence="15 16">
    <name type="scientific">Tigriopus californicus</name>
    <name type="common">Marine copepod</name>
    <dbReference type="NCBI Taxonomy" id="6832"/>
    <lineage>
        <taxon>Eukaryota</taxon>
        <taxon>Metazoa</taxon>
        <taxon>Ecdysozoa</taxon>
        <taxon>Arthropoda</taxon>
        <taxon>Crustacea</taxon>
        <taxon>Multicrustacea</taxon>
        <taxon>Hexanauplia</taxon>
        <taxon>Copepoda</taxon>
        <taxon>Harpacticoida</taxon>
        <taxon>Harpacticidae</taxon>
        <taxon>Tigriopus</taxon>
    </lineage>
</organism>
<keyword evidence="6" id="KW-0735">Signal-anchor</keyword>
<sequence length="627" mass="70951">MSRPARGPKIPTPKGLKWNHVLSRLALIPICALVSFHLVRYLQYPTIELRSLNAAMAGIQSVLKQDYLEDERTSASNQSEAQVITIALVACGSKDRFDEVSVILKSLLLFSTSPFQLIVFTDSLRSEITEFLEPIRVQEPRQFVDFAYEIKEPNYPVSVENQEIKNTFQMCASLRLFMPDLLPHVDKILYLDTDIVLLDSLDHIWNQFQVMNASQMAAMAHENQVEILNVYSYANYPTLELGFNSGVMLMDLEKMRRSFWIDKNLAIYKHLSDHLIFGDQDIINIYAHYFPESIHVLPCTMNFRPDLCLRPDLSCPEVRSGDRVMLLHGNRRAFMEKWQFGGSLFKYLLQVVRWYLKNANIIPYSIRVIPTVYPQNVYQAVQRTFSQIDLRHPNVKHDVEHLFLQRLSAYSNLEGDICAGIVDSLKTSGGSPESKARKGSFSPSLASVNGSKSSAEEIPRGFVHFCPKMKAFTGMVSVLLALALSHHHHVGANPVGVEEDLVPVQAEDMRDLYGSGYYPMGKRGGVRDSLRDLLHALETEASLEAAEDGEVEGDGSPMMVAPGPVTGPSGNLHSVDKRRRKSRYEKLKRRRYGFWVTAINKMGNVKRGRPFIPALGQPMADYHNKSE</sequence>
<dbReference type="EC" id="2.4.2.42" evidence="11"/>
<evidence type="ECO:0000256" key="8">
    <source>
        <dbReference type="ARBA" id="ARBA00023136"/>
    </source>
</evidence>
<dbReference type="EMBL" id="VCGU01000001">
    <property type="protein sequence ID" value="TRY80853.1"/>
    <property type="molecule type" value="Genomic_DNA"/>
</dbReference>
<evidence type="ECO:0000256" key="11">
    <source>
        <dbReference type="ARBA" id="ARBA00038854"/>
    </source>
</evidence>
<comment type="subcellular location">
    <subcellularLocation>
        <location evidence="1">Membrane</location>
        <topology evidence="1">Single-pass type II membrane protein</topology>
    </subcellularLocation>
</comment>
<keyword evidence="3" id="KW-0328">Glycosyltransferase</keyword>
<keyword evidence="9" id="KW-0325">Glycoprotein</keyword>
<feature type="compositionally biased region" description="Polar residues" evidence="13">
    <location>
        <begin position="441"/>
        <end position="452"/>
    </location>
</feature>
<dbReference type="SUPFAM" id="SSF53448">
    <property type="entry name" value="Nucleotide-diphospho-sugar transferases"/>
    <property type="match status" value="1"/>
</dbReference>
<dbReference type="GO" id="GO:0140563">
    <property type="term" value="F:UDP-D-xylose:beta-D-glucoside alpha-1,3-D-xylosyltransferase activity"/>
    <property type="evidence" value="ECO:0007669"/>
    <property type="project" value="UniProtKB-EC"/>
</dbReference>
<comment type="similarity">
    <text evidence="2">Belongs to the glycosyltransferase 8 family.</text>
</comment>
<comment type="catalytic activity">
    <reaction evidence="12">
        <text>3-O-(beta-D-glucosyl)-L-seryl-[EGF-like domain protein] + UDP-alpha-D-xylose = 3-O-[alpha-D-xylosyl-(1-&gt;3)-beta-D-glucosyl]-L-seryl-[EGF-like domain protein] + UDP + H(+)</text>
        <dbReference type="Rhea" id="RHEA:56064"/>
        <dbReference type="Rhea" id="RHEA-COMP:14610"/>
        <dbReference type="Rhea" id="RHEA-COMP:14611"/>
        <dbReference type="ChEBI" id="CHEBI:15378"/>
        <dbReference type="ChEBI" id="CHEBI:57632"/>
        <dbReference type="ChEBI" id="CHEBI:58223"/>
        <dbReference type="ChEBI" id="CHEBI:140575"/>
        <dbReference type="ChEBI" id="CHEBI:140576"/>
        <dbReference type="EC" id="2.4.2.42"/>
    </reaction>
</comment>